<evidence type="ECO:0000313" key="14">
    <source>
        <dbReference type="Proteomes" id="UP000321954"/>
    </source>
</evidence>
<feature type="domain" description="Phytochrome chromophore attachment site" evidence="11">
    <location>
        <begin position="141"/>
        <end position="303"/>
    </location>
</feature>
<evidence type="ECO:0000256" key="10">
    <source>
        <dbReference type="ARBA" id="ARBA00023170"/>
    </source>
</evidence>
<dbReference type="Gene3D" id="3.30.450.270">
    <property type="match status" value="1"/>
</dbReference>
<dbReference type="InterPro" id="IPR050351">
    <property type="entry name" value="BphY/WalK/GraS-like"/>
</dbReference>
<dbReference type="PROSITE" id="PS50046">
    <property type="entry name" value="PHYTOCHROME_2"/>
    <property type="match status" value="1"/>
</dbReference>
<keyword evidence="7" id="KW-0808">Transferase</keyword>
<dbReference type="PANTHER" id="PTHR42878">
    <property type="entry name" value="TWO-COMPONENT HISTIDINE KINASE"/>
    <property type="match status" value="1"/>
</dbReference>
<evidence type="ECO:0000256" key="3">
    <source>
        <dbReference type="ARBA" id="ARBA00012438"/>
    </source>
</evidence>
<dbReference type="SUPFAM" id="SSF55874">
    <property type="entry name" value="ATPase domain of HSP90 chaperone/DNA topoisomerase II/histidine kinase"/>
    <property type="match status" value="1"/>
</dbReference>
<dbReference type="Proteomes" id="UP000321954">
    <property type="component" value="Chromosome"/>
</dbReference>
<dbReference type="InterPro" id="IPR016132">
    <property type="entry name" value="Phyto_chromo_attachment"/>
</dbReference>
<comment type="catalytic activity">
    <reaction evidence="1">
        <text>ATP + protein L-histidine = ADP + protein N-phospho-L-histidine.</text>
        <dbReference type="EC" id="2.7.13.3"/>
    </reaction>
</comment>
<evidence type="ECO:0000256" key="9">
    <source>
        <dbReference type="ARBA" id="ARBA00022991"/>
    </source>
</evidence>
<dbReference type="InterPro" id="IPR003661">
    <property type="entry name" value="HisK_dim/P_dom"/>
</dbReference>
<dbReference type="RefSeq" id="WP_146830506.1">
    <property type="nucleotide sequence ID" value="NZ_CP042476.1"/>
</dbReference>
<dbReference type="InterPro" id="IPR003594">
    <property type="entry name" value="HATPase_dom"/>
</dbReference>
<dbReference type="EMBL" id="CP042476">
    <property type="protein sequence ID" value="QED36568.1"/>
    <property type="molecule type" value="Genomic_DNA"/>
</dbReference>
<dbReference type="SUPFAM" id="SSF47384">
    <property type="entry name" value="Homodimeric domain of signal transducing histidine kinase"/>
    <property type="match status" value="1"/>
</dbReference>
<dbReference type="SMART" id="SM00388">
    <property type="entry name" value="HisKA"/>
    <property type="match status" value="1"/>
</dbReference>
<dbReference type="GO" id="GO:0007234">
    <property type="term" value="P:osmosensory signaling via phosphorelay pathway"/>
    <property type="evidence" value="ECO:0007669"/>
    <property type="project" value="TreeGrafter"/>
</dbReference>
<dbReference type="Gene3D" id="3.30.450.20">
    <property type="entry name" value="PAS domain"/>
    <property type="match status" value="1"/>
</dbReference>
<dbReference type="Pfam" id="PF01590">
    <property type="entry name" value="GAF"/>
    <property type="match status" value="1"/>
</dbReference>
<dbReference type="GO" id="GO:0006355">
    <property type="term" value="P:regulation of DNA-templated transcription"/>
    <property type="evidence" value="ECO:0007669"/>
    <property type="project" value="InterPro"/>
</dbReference>
<dbReference type="InterPro" id="IPR036890">
    <property type="entry name" value="HATPase_C_sf"/>
</dbReference>
<protein>
    <recommendedName>
        <fullName evidence="3">histidine kinase</fullName>
        <ecNumber evidence="3">2.7.13.3</ecNumber>
    </recommendedName>
</protein>
<dbReference type="GO" id="GO:0009881">
    <property type="term" value="F:photoreceptor activity"/>
    <property type="evidence" value="ECO:0007669"/>
    <property type="project" value="UniProtKB-KW"/>
</dbReference>
<dbReference type="GO" id="GO:0009584">
    <property type="term" value="P:detection of visible light"/>
    <property type="evidence" value="ECO:0007669"/>
    <property type="project" value="InterPro"/>
</dbReference>
<dbReference type="InterPro" id="IPR013515">
    <property type="entry name" value="Phytochrome_cen-reg"/>
</dbReference>
<dbReference type="InterPro" id="IPR035965">
    <property type="entry name" value="PAS-like_dom_sf"/>
</dbReference>
<evidence type="ECO:0000259" key="11">
    <source>
        <dbReference type="PROSITE" id="PS50046"/>
    </source>
</evidence>
<keyword evidence="5" id="KW-0597">Phosphoprotein</keyword>
<keyword evidence="6" id="KW-0716">Sensory transduction</keyword>
<dbReference type="KEGG" id="anp:FK178_02045"/>
<dbReference type="GO" id="GO:0000156">
    <property type="term" value="F:phosphorelay response regulator activity"/>
    <property type="evidence" value="ECO:0007669"/>
    <property type="project" value="TreeGrafter"/>
</dbReference>
<keyword evidence="14" id="KW-1185">Reference proteome</keyword>
<dbReference type="OrthoDB" id="9766459at2"/>
<sequence length="738" mass="83152">MKEPLKGYPYKVDITNCDREPIHIIGSAQSHGVIFACDPQTFLITQCSENSASLLGHEAETLIGKPLEVLLPHDYINRIPAPLEKFTLPEIEIFNTVFLIIAHSSEKHLILEFEPVGEQIVPVKFQEQLSRILTELTTANSIAEITSRAANLVRSLFGYNRVMVYQFDDEWNGKVVAEEKEEHMESWLGLHYPATDIPKPSRDLFLKQEVRMISDVGYIPALIIPQISPLTHKPLDLSLCELRAVSTIHIEYLKNMKVGASLTAAIVLNGKLWGLLACHHNSPKFINYHQRQSVKFLTQIYTNALSVISTRDFLANSEKATLLKEKYLEELKLYNDLNEGLTQEKIPFTSLVNCTGGALYFNGSLHLQGITPAKEHVEQLVKEFLSQNTAGIFHTQNLEKIYPPASIYKDKASGVLCISIGETGEDLMIWFKQESSQEVSWGGNPDKNAIEKEGVLYLSPRKSFEKWTKRVSGIAIPWMKHEFNLAASLREAIIHIIVQQQREKIEQLNTNLRLVNEDLTAFGYSVSHDLRAPLRGISGYANILKERNYQLLDDLGKKGVDVILRSTAEMNALIEDLLNYAKLGQTEVSLSHVNLNELVVNILETLNTSEEYRNTNIKVDENLPACTGDRRLISQLFLNLVHNALKYSAEMPHPEVHIGYLREKQPVTYFIKDNGIGFDPLLEAKIYNVFSRLVGDEYPGTGVGLATVKKVIEKHNGDIWVETSPGKGSCFYFTLGNA</sequence>
<accession>A0A5B8YHR2</accession>
<dbReference type="InterPro" id="IPR043150">
    <property type="entry name" value="Phytochrome_PHY_sf"/>
</dbReference>
<dbReference type="InterPro" id="IPR005467">
    <property type="entry name" value="His_kinase_dom"/>
</dbReference>
<dbReference type="InterPro" id="IPR001294">
    <property type="entry name" value="Phytochrome"/>
</dbReference>
<evidence type="ECO:0000256" key="4">
    <source>
        <dbReference type="ARBA" id="ARBA00022543"/>
    </source>
</evidence>
<reference evidence="13 14" key="1">
    <citation type="submission" date="2019-08" db="EMBL/GenBank/DDBJ databases">
        <title>Antarcticibacterium arcticum sp. nov., a bacterium isolated from marine sediment of the Canadian Beaufort Sea.</title>
        <authorList>
            <person name="Lee Y.M."/>
            <person name="Baek K."/>
            <person name="Lee D.-H."/>
            <person name="Shin S.C."/>
            <person name="Jin Y.K."/>
            <person name="Park Y."/>
        </authorList>
    </citation>
    <scope>NUCLEOTIDE SEQUENCE [LARGE SCALE GENOMIC DNA]</scope>
    <source>
        <strain evidence="13 14">PAMC 28998</strain>
    </source>
</reference>
<evidence type="ECO:0000259" key="12">
    <source>
        <dbReference type="PROSITE" id="PS50109"/>
    </source>
</evidence>
<name>A0A5B8YHR2_9FLAO</name>
<dbReference type="Pfam" id="PF08446">
    <property type="entry name" value="PAS_2"/>
    <property type="match status" value="1"/>
</dbReference>
<keyword evidence="4" id="KW-0600">Photoreceptor protein</keyword>
<dbReference type="GO" id="GO:0000155">
    <property type="term" value="F:phosphorelay sensor kinase activity"/>
    <property type="evidence" value="ECO:0007669"/>
    <property type="project" value="InterPro"/>
</dbReference>
<dbReference type="Pfam" id="PF02518">
    <property type="entry name" value="HATPase_c"/>
    <property type="match status" value="1"/>
</dbReference>
<dbReference type="InterPro" id="IPR013654">
    <property type="entry name" value="PAS_2"/>
</dbReference>
<dbReference type="Gene3D" id="3.30.565.10">
    <property type="entry name" value="Histidine kinase-like ATPase, C-terminal domain"/>
    <property type="match status" value="1"/>
</dbReference>
<dbReference type="CDD" id="cd00082">
    <property type="entry name" value="HisKA"/>
    <property type="match status" value="1"/>
</dbReference>
<evidence type="ECO:0000256" key="8">
    <source>
        <dbReference type="ARBA" id="ARBA00022777"/>
    </source>
</evidence>
<evidence type="ECO:0000256" key="2">
    <source>
        <dbReference type="ARBA" id="ARBA00006402"/>
    </source>
</evidence>
<dbReference type="FunFam" id="3.30.565.10:FF:000006">
    <property type="entry name" value="Sensor histidine kinase WalK"/>
    <property type="match status" value="1"/>
</dbReference>
<evidence type="ECO:0000313" key="13">
    <source>
        <dbReference type="EMBL" id="QED36568.1"/>
    </source>
</evidence>
<feature type="domain" description="Histidine kinase" evidence="12">
    <location>
        <begin position="525"/>
        <end position="738"/>
    </location>
</feature>
<dbReference type="PANTHER" id="PTHR42878:SF15">
    <property type="entry name" value="BACTERIOPHYTOCHROME"/>
    <property type="match status" value="1"/>
</dbReference>
<dbReference type="SMART" id="SM00065">
    <property type="entry name" value="GAF"/>
    <property type="match status" value="1"/>
</dbReference>
<keyword evidence="8" id="KW-0418">Kinase</keyword>
<comment type="similarity">
    <text evidence="2">In the N-terminal section; belongs to the phytochrome family.</text>
</comment>
<dbReference type="AlphaFoldDB" id="A0A5B8YHR2"/>
<dbReference type="SUPFAM" id="SSF55785">
    <property type="entry name" value="PYP-like sensor domain (PAS domain)"/>
    <property type="match status" value="1"/>
</dbReference>
<dbReference type="InterPro" id="IPR003018">
    <property type="entry name" value="GAF"/>
</dbReference>
<dbReference type="Gene3D" id="3.30.450.40">
    <property type="match status" value="1"/>
</dbReference>
<dbReference type="InterPro" id="IPR036097">
    <property type="entry name" value="HisK_dim/P_sf"/>
</dbReference>
<evidence type="ECO:0000256" key="1">
    <source>
        <dbReference type="ARBA" id="ARBA00000085"/>
    </source>
</evidence>
<proteinExistence type="inferred from homology"/>
<evidence type="ECO:0000256" key="6">
    <source>
        <dbReference type="ARBA" id="ARBA00022606"/>
    </source>
</evidence>
<dbReference type="Pfam" id="PF00512">
    <property type="entry name" value="HisKA"/>
    <property type="match status" value="1"/>
</dbReference>
<dbReference type="SUPFAM" id="SSF55781">
    <property type="entry name" value="GAF domain-like"/>
    <property type="match status" value="2"/>
</dbReference>
<dbReference type="EC" id="2.7.13.3" evidence="3"/>
<evidence type="ECO:0000256" key="5">
    <source>
        <dbReference type="ARBA" id="ARBA00022553"/>
    </source>
</evidence>
<dbReference type="Gene3D" id="1.10.287.130">
    <property type="match status" value="1"/>
</dbReference>
<keyword evidence="10" id="KW-0675">Receptor</keyword>
<gene>
    <name evidence="13" type="ORF">FK178_02045</name>
</gene>
<dbReference type="GO" id="GO:0030295">
    <property type="term" value="F:protein kinase activator activity"/>
    <property type="evidence" value="ECO:0007669"/>
    <property type="project" value="TreeGrafter"/>
</dbReference>
<evidence type="ECO:0000256" key="7">
    <source>
        <dbReference type="ARBA" id="ARBA00022679"/>
    </source>
</evidence>
<dbReference type="PROSITE" id="PS50109">
    <property type="entry name" value="HIS_KIN"/>
    <property type="match status" value="1"/>
</dbReference>
<dbReference type="Pfam" id="PF00360">
    <property type="entry name" value="PHY"/>
    <property type="match status" value="1"/>
</dbReference>
<dbReference type="InterPro" id="IPR029016">
    <property type="entry name" value="GAF-like_dom_sf"/>
</dbReference>
<dbReference type="SMART" id="SM00387">
    <property type="entry name" value="HATPase_c"/>
    <property type="match status" value="1"/>
</dbReference>
<keyword evidence="9" id="KW-0157">Chromophore</keyword>
<dbReference type="PRINTS" id="PR01033">
    <property type="entry name" value="PHYTOCHROME"/>
</dbReference>
<organism evidence="13 14">
    <name type="scientific">Antarcticibacterium arcticum</name>
    <dbReference type="NCBI Taxonomy" id="2585771"/>
    <lineage>
        <taxon>Bacteria</taxon>
        <taxon>Pseudomonadati</taxon>
        <taxon>Bacteroidota</taxon>
        <taxon>Flavobacteriia</taxon>
        <taxon>Flavobacteriales</taxon>
        <taxon>Flavobacteriaceae</taxon>
        <taxon>Antarcticibacterium</taxon>
    </lineage>
</organism>